<dbReference type="InterPro" id="IPR011990">
    <property type="entry name" value="TPR-like_helical_dom_sf"/>
</dbReference>
<dbReference type="EMBL" id="CAKLPZ010000003">
    <property type="protein sequence ID" value="CAH1001458.1"/>
    <property type="molecule type" value="Genomic_DNA"/>
</dbReference>
<evidence type="ECO:0000313" key="2">
    <source>
        <dbReference type="Proteomes" id="UP000837803"/>
    </source>
</evidence>
<accession>A0ABN8F3A9</accession>
<evidence type="ECO:0000313" key="1">
    <source>
        <dbReference type="EMBL" id="CAH1001458.1"/>
    </source>
</evidence>
<protein>
    <recommendedName>
        <fullName evidence="3">SusD/RagB family nutrient-binding outer membrane lipoprotein</fullName>
    </recommendedName>
</protein>
<keyword evidence="2" id="KW-1185">Reference proteome</keyword>
<dbReference type="InterPro" id="IPR041662">
    <property type="entry name" value="SusD-like_2"/>
</dbReference>
<dbReference type="Proteomes" id="UP000837803">
    <property type="component" value="Unassembled WGS sequence"/>
</dbReference>
<comment type="caution">
    <text evidence="1">The sequence shown here is derived from an EMBL/GenBank/DDBJ whole genome shotgun (WGS) entry which is preliminary data.</text>
</comment>
<dbReference type="Pfam" id="PF12771">
    <property type="entry name" value="SusD-like_2"/>
    <property type="match status" value="1"/>
</dbReference>
<reference evidence="1" key="1">
    <citation type="submission" date="2021-12" db="EMBL/GenBank/DDBJ databases">
        <authorList>
            <person name="Rodrigo-Torres L."/>
            <person name="Arahal R. D."/>
            <person name="Lucena T."/>
        </authorList>
    </citation>
    <scope>NUCLEOTIDE SEQUENCE</scope>
    <source>
        <strain evidence="1">CECT 8419</strain>
    </source>
</reference>
<dbReference type="Gene3D" id="1.25.40.390">
    <property type="match status" value="1"/>
</dbReference>
<proteinExistence type="predicted"/>
<name>A0ABN8F3A9_9BACT</name>
<evidence type="ECO:0008006" key="3">
    <source>
        <dbReference type="Google" id="ProtNLM"/>
    </source>
</evidence>
<dbReference type="RefSeq" id="WP_238751310.1">
    <property type="nucleotide sequence ID" value="NZ_CAKLPZ010000003.1"/>
</dbReference>
<gene>
    <name evidence="1" type="ORF">LEM8419_02361</name>
</gene>
<dbReference type="SUPFAM" id="SSF48452">
    <property type="entry name" value="TPR-like"/>
    <property type="match status" value="1"/>
</dbReference>
<organism evidence="1 2">
    <name type="scientific">Neolewinella maritima</name>
    <dbReference type="NCBI Taxonomy" id="1383882"/>
    <lineage>
        <taxon>Bacteria</taxon>
        <taxon>Pseudomonadati</taxon>
        <taxon>Bacteroidota</taxon>
        <taxon>Saprospiria</taxon>
        <taxon>Saprospirales</taxon>
        <taxon>Lewinellaceae</taxon>
        <taxon>Neolewinella</taxon>
    </lineage>
</organism>
<sequence>MNPITHQPQLYLLALLFLVLLTGCGADYLDVNENPNAATRPPLDGLLASTSSRTALNQFSVSNGHTANFVQYLASPNQGNTDDIYLEVTSGGAWSDLYDTMTDIYDLIRFGEEDGLARHVAIAKVLMAVNLGLVVDNWGAAPYSDAFTGETLRPTYDSAEDLYTTIFRLLDEADAELPAAEDAPPFRAGSDFIYDGDLDAWQRAVSTLRARYLNHLSETGRYDPAAVLAAVDAGFSDFSQDAAVTSFTVRNPWAQVAENNANLLLGGWLSEQFVDALNGTTFGVKDPRLPLLTNRNVDSLFVGTVNGAGRRGDGTEVLESYLVLEGALSREDSPLDIITFAELKFIEAEAALASGDQERAETAFTAGVTASMQEIGVDSAAIANYLNEAYGTDDVDRDDVFREKYVALFLSPETWVDARRYDYAYKDFSLAVNAALPTFPLRVRYPATETDRNAANVPDVTMTDPIFWDQ</sequence>